<keyword evidence="3" id="KW-0862">Zinc</keyword>
<dbReference type="CDD" id="cd12148">
    <property type="entry name" value="fungal_TF_MHR"/>
    <property type="match status" value="1"/>
</dbReference>
<dbReference type="Pfam" id="PF04082">
    <property type="entry name" value="Fungal_trans"/>
    <property type="match status" value="1"/>
</dbReference>
<dbReference type="GO" id="GO:0008270">
    <property type="term" value="F:zinc ion binding"/>
    <property type="evidence" value="ECO:0007669"/>
    <property type="project" value="InterPro"/>
</dbReference>
<dbReference type="PROSITE" id="PS50048">
    <property type="entry name" value="ZN2_CY6_FUNGAL_2"/>
    <property type="match status" value="1"/>
</dbReference>
<keyword evidence="7" id="KW-0539">Nucleus</keyword>
<dbReference type="PROSITE" id="PS00463">
    <property type="entry name" value="ZN2_CY6_FUNGAL_1"/>
    <property type="match status" value="1"/>
</dbReference>
<name>A0A370PEY9_ASPPH</name>
<feature type="domain" description="Zn(2)-C6 fungal-type" evidence="8">
    <location>
        <begin position="13"/>
        <end position="43"/>
    </location>
</feature>
<reference evidence="9 10" key="1">
    <citation type="submission" date="2018-07" db="EMBL/GenBank/DDBJ databases">
        <title>Section-level genome sequencing of Aspergillus section Nigri to investigate inter- and intra-species variation.</title>
        <authorList>
            <consortium name="DOE Joint Genome Institute"/>
            <person name="Vesth T.C."/>
            <person name="Nybo J.L."/>
            <person name="Theobald S."/>
            <person name="Frisvad J.C."/>
            <person name="Larsen T.O."/>
            <person name="Nielsen K.F."/>
            <person name="Hoof J.B."/>
            <person name="Brandl J."/>
            <person name="Salamov A."/>
            <person name="Riley R."/>
            <person name="Gladden J.M."/>
            <person name="Phatale P."/>
            <person name="Nielsen M.T."/>
            <person name="Lyhne E.K."/>
            <person name="Kogle M.E."/>
            <person name="Strasser K."/>
            <person name="McDonnell E."/>
            <person name="Barry K."/>
            <person name="Clum A."/>
            <person name="Chen C."/>
            <person name="Nolan M."/>
            <person name="Sandor L."/>
            <person name="Kuo A."/>
            <person name="Lipzen A."/>
            <person name="Hainaut M."/>
            <person name="Drula E."/>
            <person name="Tsang A."/>
            <person name="Magnuson J.K."/>
            <person name="Henrissat B."/>
            <person name="Wiebenga A."/>
            <person name="Simmons B.A."/>
            <person name="Makela M.R."/>
            <person name="De vries R.P."/>
            <person name="Grigoriev I.V."/>
            <person name="Mortensen U.H."/>
            <person name="Baker S.E."/>
            <person name="Andersen M.R."/>
        </authorList>
    </citation>
    <scope>NUCLEOTIDE SEQUENCE [LARGE SCALE GENOMIC DNA]</scope>
    <source>
        <strain evidence="9 10">ATCC 13157</strain>
    </source>
</reference>
<comment type="subcellular location">
    <subcellularLocation>
        <location evidence="1">Nucleus</location>
    </subcellularLocation>
</comment>
<dbReference type="PANTHER" id="PTHR47782">
    <property type="entry name" value="ZN(II)2CYS6 TRANSCRIPTION FACTOR (EUROFUNG)-RELATED"/>
    <property type="match status" value="1"/>
</dbReference>
<dbReference type="InterPro" id="IPR001138">
    <property type="entry name" value="Zn2Cys6_DnaBD"/>
</dbReference>
<evidence type="ECO:0000313" key="10">
    <source>
        <dbReference type="Proteomes" id="UP000254937"/>
    </source>
</evidence>
<dbReference type="GO" id="GO:0000981">
    <property type="term" value="F:DNA-binding transcription factor activity, RNA polymerase II-specific"/>
    <property type="evidence" value="ECO:0007669"/>
    <property type="project" value="InterPro"/>
</dbReference>
<keyword evidence="10" id="KW-1185">Reference proteome</keyword>
<keyword evidence="2" id="KW-0479">Metal-binding</keyword>
<dbReference type="InterPro" id="IPR052202">
    <property type="entry name" value="Yeast_MetPath_Reg"/>
</dbReference>
<dbReference type="SUPFAM" id="SSF57701">
    <property type="entry name" value="Zn2/Cys6 DNA-binding domain"/>
    <property type="match status" value="1"/>
</dbReference>
<evidence type="ECO:0000256" key="4">
    <source>
        <dbReference type="ARBA" id="ARBA00023015"/>
    </source>
</evidence>
<evidence type="ECO:0000256" key="6">
    <source>
        <dbReference type="ARBA" id="ARBA00023163"/>
    </source>
</evidence>
<keyword evidence="4" id="KW-0805">Transcription regulation</keyword>
<protein>
    <recommendedName>
        <fullName evidence="8">Zn(2)-C6 fungal-type domain-containing protein</fullName>
    </recommendedName>
</protein>
<dbReference type="GO" id="GO:0006351">
    <property type="term" value="P:DNA-templated transcription"/>
    <property type="evidence" value="ECO:0007669"/>
    <property type="project" value="InterPro"/>
</dbReference>
<dbReference type="GO" id="GO:0043565">
    <property type="term" value="F:sequence-specific DNA binding"/>
    <property type="evidence" value="ECO:0007669"/>
    <property type="project" value="TreeGrafter"/>
</dbReference>
<dbReference type="EMBL" id="KZ851857">
    <property type="protein sequence ID" value="RDK40746.1"/>
    <property type="molecule type" value="Genomic_DNA"/>
</dbReference>
<gene>
    <name evidence="9" type="ORF">M752DRAFT_320095</name>
</gene>
<dbReference type="GO" id="GO:0005634">
    <property type="term" value="C:nucleus"/>
    <property type="evidence" value="ECO:0007669"/>
    <property type="project" value="UniProtKB-SubCell"/>
</dbReference>
<dbReference type="GO" id="GO:0045944">
    <property type="term" value="P:positive regulation of transcription by RNA polymerase II"/>
    <property type="evidence" value="ECO:0007669"/>
    <property type="project" value="TreeGrafter"/>
</dbReference>
<dbReference type="PANTHER" id="PTHR47782:SF12">
    <property type="entry name" value="ZN(II)2CYS6 TRANSCRIPTION FACTOR (EUROFUNG)"/>
    <property type="match status" value="1"/>
</dbReference>
<evidence type="ECO:0000259" key="8">
    <source>
        <dbReference type="PROSITE" id="PS50048"/>
    </source>
</evidence>
<dbReference type="AlphaFoldDB" id="A0A370PEY9"/>
<proteinExistence type="predicted"/>
<evidence type="ECO:0000313" key="9">
    <source>
        <dbReference type="EMBL" id="RDK40746.1"/>
    </source>
</evidence>
<dbReference type="Gene3D" id="4.10.240.10">
    <property type="entry name" value="Zn(2)-C6 fungal-type DNA-binding domain"/>
    <property type="match status" value="1"/>
</dbReference>
<evidence type="ECO:0000256" key="1">
    <source>
        <dbReference type="ARBA" id="ARBA00004123"/>
    </source>
</evidence>
<dbReference type="InterPro" id="IPR036864">
    <property type="entry name" value="Zn2-C6_fun-type_DNA-bd_sf"/>
</dbReference>
<evidence type="ECO:0000256" key="2">
    <source>
        <dbReference type="ARBA" id="ARBA00022723"/>
    </source>
</evidence>
<keyword evidence="6" id="KW-0804">Transcription</keyword>
<dbReference type="InterPro" id="IPR007219">
    <property type="entry name" value="XnlR_reg_dom"/>
</dbReference>
<dbReference type="SMART" id="SM00906">
    <property type="entry name" value="Fungal_trans"/>
    <property type="match status" value="1"/>
</dbReference>
<keyword evidence="5" id="KW-0238">DNA-binding</keyword>
<evidence type="ECO:0000256" key="5">
    <source>
        <dbReference type="ARBA" id="ARBA00023125"/>
    </source>
</evidence>
<sequence>MPSSSSTARASTSCRRCHRRKKRCDRTLPQCETCIHAQVECSFLDDDRQVGTYPIAYVQGLESRVKELEKQLSAALASTPYPNLQLDQDFDQPVINFATPPDTDNSDTYPIATPPSHNRSDFLVDELKRLSLEAAAERHLGSSSGLSFAKLTQAVLRRLSPDKAEFVFDDTPDESPEQYGEPFSDPLLDASTSLWELNNSFSSPCLFNQLPLSHVMEDETTLADLQLPDRAHIEYLMEFYFAHSHTLYPIIRQTEFTSVIWRVYNNPQDPLAGSPLWMFRIWMVLAIGSTTHCSVTLGDESESVLYYNKAMGCFEDALGLGDMAALEVMMLQVSYSFFNQVGPNTFFLVGVAARMAIGIGLHSSSSYANLPSDVIEYRKRIFFSLYMMDRYLSPNPTPYPLSTLTSIDRVVSIALGRPFAIHDADIDVEVAPPPQDSYPINQSNTQLQPFTDTTTTDDLTHTTNLSIPLHILSLRRIASEITTALHSPTNTHNSDRQTTLQTLHKKLLHWRRTMPFPLPPTPSPIPHLTSAWFDLNYYTHMTMLYRPSPLFPSLDEQKVKVLATAAAMAIRQAMNLHRQGRFAYNWLNLLGVFQSAVALMYATLARPDELGVVVRESKVVDDLGLVVELLRVFGRKFGVAGRLERIVGVVVGRLGEFCEGGRVGVMV</sequence>
<accession>A0A370PEY9</accession>
<evidence type="ECO:0000256" key="3">
    <source>
        <dbReference type="ARBA" id="ARBA00022833"/>
    </source>
</evidence>
<organism evidence="9 10">
    <name type="scientific">Aspergillus phoenicis ATCC 13157</name>
    <dbReference type="NCBI Taxonomy" id="1353007"/>
    <lineage>
        <taxon>Eukaryota</taxon>
        <taxon>Fungi</taxon>
        <taxon>Dikarya</taxon>
        <taxon>Ascomycota</taxon>
        <taxon>Pezizomycotina</taxon>
        <taxon>Eurotiomycetes</taxon>
        <taxon>Eurotiomycetidae</taxon>
        <taxon>Eurotiales</taxon>
        <taxon>Aspergillaceae</taxon>
        <taxon>Aspergillus</taxon>
    </lineage>
</organism>
<dbReference type="Proteomes" id="UP000254937">
    <property type="component" value="Unassembled WGS sequence"/>
</dbReference>
<dbReference type="SMART" id="SM00066">
    <property type="entry name" value="GAL4"/>
    <property type="match status" value="1"/>
</dbReference>
<dbReference type="Pfam" id="PF00172">
    <property type="entry name" value="Zn_clus"/>
    <property type="match status" value="1"/>
</dbReference>
<evidence type="ECO:0000256" key="7">
    <source>
        <dbReference type="ARBA" id="ARBA00023242"/>
    </source>
</evidence>